<sequence>ASCDEARLHATRRGPEQNHRLTWYFGLHRAFFRVWVRIHVGNVAVHVALLQPDDAVDRVPQAQVLDYALPARVAQRAIYRRHDLRQLRLLHKLLWLYVTGEVRQARTSASPALRKYVPQSVSVARICARTRT</sequence>
<gene>
    <name evidence="1" type="ORF">BJ554DRAFT_3104</name>
</gene>
<dbReference type="AlphaFoldDB" id="A0A8H8DFT5"/>
<keyword evidence="2" id="KW-1185">Reference proteome</keyword>
<dbReference type="Proteomes" id="UP000673691">
    <property type="component" value="Unassembled WGS sequence"/>
</dbReference>
<name>A0A8H8DFT5_9FUNG</name>
<comment type="caution">
    <text evidence="1">The sequence shown here is derived from an EMBL/GenBank/DDBJ whole genome shotgun (WGS) entry which is preliminary data.</text>
</comment>
<feature type="non-terminal residue" evidence="1">
    <location>
        <position position="1"/>
    </location>
</feature>
<evidence type="ECO:0000313" key="1">
    <source>
        <dbReference type="EMBL" id="KAG5456999.1"/>
    </source>
</evidence>
<organism evidence="1 2">
    <name type="scientific">Olpidium bornovanus</name>
    <dbReference type="NCBI Taxonomy" id="278681"/>
    <lineage>
        <taxon>Eukaryota</taxon>
        <taxon>Fungi</taxon>
        <taxon>Fungi incertae sedis</taxon>
        <taxon>Olpidiomycota</taxon>
        <taxon>Olpidiomycotina</taxon>
        <taxon>Olpidiomycetes</taxon>
        <taxon>Olpidiales</taxon>
        <taxon>Olpidiaceae</taxon>
        <taxon>Olpidium</taxon>
    </lineage>
</organism>
<evidence type="ECO:0000313" key="2">
    <source>
        <dbReference type="Proteomes" id="UP000673691"/>
    </source>
</evidence>
<dbReference type="EMBL" id="JAEFCI010010798">
    <property type="protein sequence ID" value="KAG5456999.1"/>
    <property type="molecule type" value="Genomic_DNA"/>
</dbReference>
<protein>
    <submittedName>
        <fullName evidence="1">Uncharacterized protein</fullName>
    </submittedName>
</protein>
<proteinExistence type="predicted"/>
<accession>A0A8H8DFT5</accession>
<reference evidence="1 2" key="1">
    <citation type="journal article" name="Sci. Rep.">
        <title>Genome-scale phylogenetic analyses confirm Olpidium as the closest living zoosporic fungus to the non-flagellated, terrestrial fungi.</title>
        <authorList>
            <person name="Chang Y."/>
            <person name="Rochon D."/>
            <person name="Sekimoto S."/>
            <person name="Wang Y."/>
            <person name="Chovatia M."/>
            <person name="Sandor L."/>
            <person name="Salamov A."/>
            <person name="Grigoriev I.V."/>
            <person name="Stajich J.E."/>
            <person name="Spatafora J.W."/>
        </authorList>
    </citation>
    <scope>NUCLEOTIDE SEQUENCE [LARGE SCALE GENOMIC DNA]</scope>
    <source>
        <strain evidence="1">S191</strain>
    </source>
</reference>